<dbReference type="AlphaFoldDB" id="A0A094QH21"/>
<protein>
    <recommendedName>
        <fullName evidence="2">HTH tetR-type domain-containing protein</fullName>
    </recommendedName>
</protein>
<reference evidence="1" key="1">
    <citation type="submission" date="2014-06" db="EMBL/GenBank/DDBJ databases">
        <title>Key roles for freshwater Actinobacteria revealed by deep metagenomic sequencing.</title>
        <authorList>
            <person name="Ghai R."/>
            <person name="Mizuno C.M."/>
            <person name="Picazo A."/>
            <person name="Camacho A."/>
            <person name="Rodriguez-Valera F."/>
        </authorList>
    </citation>
    <scope>NUCLEOTIDE SEQUENCE</scope>
</reference>
<gene>
    <name evidence="1" type="ORF">GM51_1020</name>
</gene>
<organism evidence="1">
    <name type="scientific">freshwater metagenome</name>
    <dbReference type="NCBI Taxonomy" id="449393"/>
    <lineage>
        <taxon>unclassified sequences</taxon>
        <taxon>metagenomes</taxon>
        <taxon>ecological metagenomes</taxon>
    </lineage>
</organism>
<sequence>MPVRDLLLEATIKLIAQDGPTDVSARVVCDSIGVKFASVNYNFESWNGLIAQAASIVYVDYVTGLSEAVRQAPRNPEDRFRAFVAAQMDWARKMPGWGAIFNYPFSARIASRILQEKFGHLTRPHFELNVARLAQLIVDIREGSVSEFDFDVTNYPREELLADRLAIARSTMAGWTTLGMMVWVGRGPTLESQIPEILATQEGIFAFSIEELIIAIRADKGRTL</sequence>
<proteinExistence type="predicted"/>
<evidence type="ECO:0000313" key="1">
    <source>
        <dbReference type="EMBL" id="KGA21624.1"/>
    </source>
</evidence>
<name>A0A094QH21_9ZZZZ</name>
<evidence type="ECO:0008006" key="2">
    <source>
        <dbReference type="Google" id="ProtNLM"/>
    </source>
</evidence>
<dbReference type="InterPro" id="IPR009057">
    <property type="entry name" value="Homeodomain-like_sf"/>
</dbReference>
<accession>A0A094QH21</accession>
<dbReference type="Gene3D" id="1.10.357.10">
    <property type="entry name" value="Tetracycline Repressor, domain 2"/>
    <property type="match status" value="1"/>
</dbReference>
<comment type="caution">
    <text evidence="1">The sequence shown here is derived from an EMBL/GenBank/DDBJ whole genome shotgun (WGS) entry which is preliminary data.</text>
</comment>
<dbReference type="EMBL" id="JNSL01000003">
    <property type="protein sequence ID" value="KGA21624.1"/>
    <property type="molecule type" value="Genomic_DNA"/>
</dbReference>
<dbReference type="SUPFAM" id="SSF46689">
    <property type="entry name" value="Homeodomain-like"/>
    <property type="match status" value="1"/>
</dbReference>